<name>A0A811UTC0_CERCA</name>
<dbReference type="EMBL" id="CAJHJT010000012">
    <property type="protein sequence ID" value="CAD7000233.1"/>
    <property type="molecule type" value="Genomic_DNA"/>
</dbReference>
<protein>
    <submittedName>
        <fullName evidence="2">(Mediterranean fruit fly) hypothetical protein</fullName>
    </submittedName>
</protein>
<dbReference type="AlphaFoldDB" id="A0A811UTC0"/>
<feature type="transmembrane region" description="Helical" evidence="1">
    <location>
        <begin position="59"/>
        <end position="82"/>
    </location>
</feature>
<dbReference type="Proteomes" id="UP000606786">
    <property type="component" value="Unassembled WGS sequence"/>
</dbReference>
<gene>
    <name evidence="2" type="ORF">CCAP1982_LOCUS8725</name>
</gene>
<organism evidence="2 3">
    <name type="scientific">Ceratitis capitata</name>
    <name type="common">Mediterranean fruit fly</name>
    <name type="synonym">Tephritis capitata</name>
    <dbReference type="NCBI Taxonomy" id="7213"/>
    <lineage>
        <taxon>Eukaryota</taxon>
        <taxon>Metazoa</taxon>
        <taxon>Ecdysozoa</taxon>
        <taxon>Arthropoda</taxon>
        <taxon>Hexapoda</taxon>
        <taxon>Insecta</taxon>
        <taxon>Pterygota</taxon>
        <taxon>Neoptera</taxon>
        <taxon>Endopterygota</taxon>
        <taxon>Diptera</taxon>
        <taxon>Brachycera</taxon>
        <taxon>Muscomorpha</taxon>
        <taxon>Tephritoidea</taxon>
        <taxon>Tephritidae</taxon>
        <taxon>Ceratitis</taxon>
        <taxon>Ceratitis</taxon>
    </lineage>
</organism>
<keyword evidence="1" id="KW-0812">Transmembrane</keyword>
<keyword evidence="3" id="KW-1185">Reference proteome</keyword>
<evidence type="ECO:0000313" key="2">
    <source>
        <dbReference type="EMBL" id="CAD7000233.1"/>
    </source>
</evidence>
<proteinExistence type="predicted"/>
<comment type="caution">
    <text evidence="2">The sequence shown here is derived from an EMBL/GenBank/DDBJ whole genome shotgun (WGS) entry which is preliminary data.</text>
</comment>
<keyword evidence="1" id="KW-0472">Membrane</keyword>
<reference evidence="2" key="1">
    <citation type="submission" date="2020-11" db="EMBL/GenBank/DDBJ databases">
        <authorList>
            <person name="Whitehead M."/>
        </authorList>
    </citation>
    <scope>NUCLEOTIDE SEQUENCE</scope>
    <source>
        <strain evidence="2">EGII</strain>
    </source>
</reference>
<keyword evidence="1" id="KW-1133">Transmembrane helix</keyword>
<evidence type="ECO:0000256" key="1">
    <source>
        <dbReference type="SAM" id="Phobius"/>
    </source>
</evidence>
<sequence length="83" mass="9167">MEKISSSTDASSFRPDELVECKIDRNMSEIQRTTRPDWRHTYKRDMRSVLPQAHSTPTYTYFGTAIAGVAAISAVVAGGVCLS</sequence>
<evidence type="ECO:0000313" key="3">
    <source>
        <dbReference type="Proteomes" id="UP000606786"/>
    </source>
</evidence>
<accession>A0A811UTC0</accession>